<accession>A0A7Y9FJH3</accession>
<proteinExistence type="predicted"/>
<evidence type="ECO:0000313" key="3">
    <source>
        <dbReference type="Proteomes" id="UP000517753"/>
    </source>
</evidence>
<keyword evidence="1" id="KW-0812">Transmembrane</keyword>
<organism evidence="2 3">
    <name type="scientific">Sphingomonas melonis</name>
    <dbReference type="NCBI Taxonomy" id="152682"/>
    <lineage>
        <taxon>Bacteria</taxon>
        <taxon>Pseudomonadati</taxon>
        <taxon>Pseudomonadota</taxon>
        <taxon>Alphaproteobacteria</taxon>
        <taxon>Sphingomonadales</taxon>
        <taxon>Sphingomonadaceae</taxon>
        <taxon>Sphingomonas</taxon>
    </lineage>
</organism>
<keyword evidence="1" id="KW-0472">Membrane</keyword>
<evidence type="ECO:0000313" key="2">
    <source>
        <dbReference type="EMBL" id="NYD88464.1"/>
    </source>
</evidence>
<gene>
    <name evidence="2" type="ORF">HD841_000233</name>
</gene>
<dbReference type="EMBL" id="JACCBY010000001">
    <property type="protein sequence ID" value="NYD88464.1"/>
    <property type="molecule type" value="Genomic_DNA"/>
</dbReference>
<name>A0A7Y9FJH3_9SPHN</name>
<dbReference type="Proteomes" id="UP000517753">
    <property type="component" value="Unassembled WGS sequence"/>
</dbReference>
<keyword evidence="1" id="KW-1133">Transmembrane helix</keyword>
<reference evidence="2 3" key="1">
    <citation type="submission" date="2020-08" db="EMBL/GenBank/DDBJ databases">
        <title>The Agave Microbiome: Exploring the role of microbial communities in plant adaptations to desert environments.</title>
        <authorList>
            <person name="Partida-Martinez L.P."/>
        </authorList>
    </citation>
    <scope>NUCLEOTIDE SEQUENCE [LARGE SCALE GENOMIC DNA]</scope>
    <source>
        <strain evidence="2 3">AS2.3</strain>
    </source>
</reference>
<protein>
    <submittedName>
        <fullName evidence="2">Uncharacterized protein</fullName>
    </submittedName>
</protein>
<keyword evidence="3" id="KW-1185">Reference proteome</keyword>
<comment type="caution">
    <text evidence="2">The sequence shown here is derived from an EMBL/GenBank/DDBJ whole genome shotgun (WGS) entry which is preliminary data.</text>
</comment>
<dbReference type="AlphaFoldDB" id="A0A7Y9FJH3"/>
<feature type="transmembrane region" description="Helical" evidence="1">
    <location>
        <begin position="12"/>
        <end position="34"/>
    </location>
</feature>
<sequence length="39" mass="4095">MAVARTALVQGFGWVMLYGAGAASIIAVLSALAFRQRRA</sequence>
<evidence type="ECO:0000256" key="1">
    <source>
        <dbReference type="SAM" id="Phobius"/>
    </source>
</evidence>